<keyword evidence="2" id="KW-1185">Reference proteome</keyword>
<reference evidence="3" key="1">
    <citation type="submission" date="2025-08" db="UniProtKB">
        <authorList>
            <consortium name="RefSeq"/>
        </authorList>
    </citation>
    <scope>IDENTIFICATION</scope>
</reference>
<dbReference type="Pfam" id="PF15472">
    <property type="entry name" value="DUF4638"/>
    <property type="match status" value="1"/>
</dbReference>
<accession>A0A6J1UT80</accession>
<dbReference type="GeneID" id="113417528"/>
<evidence type="ECO:0000313" key="3">
    <source>
        <dbReference type="RefSeq" id="XP_026531748.1"/>
    </source>
</evidence>
<gene>
    <name evidence="3" type="primary">CUNH16orf78</name>
</gene>
<protein>
    <submittedName>
        <fullName evidence="3">Uncharacterized protein C16orf78 homolog</fullName>
    </submittedName>
</protein>
<dbReference type="KEGG" id="nss:113417528"/>
<proteinExistence type="predicted"/>
<organism evidence="2 3">
    <name type="scientific">Notechis scutatus</name>
    <name type="common">mainland tiger snake</name>
    <dbReference type="NCBI Taxonomy" id="8663"/>
    <lineage>
        <taxon>Eukaryota</taxon>
        <taxon>Metazoa</taxon>
        <taxon>Chordata</taxon>
        <taxon>Craniata</taxon>
        <taxon>Vertebrata</taxon>
        <taxon>Euteleostomi</taxon>
        <taxon>Lepidosauria</taxon>
        <taxon>Squamata</taxon>
        <taxon>Bifurcata</taxon>
        <taxon>Unidentata</taxon>
        <taxon>Episquamata</taxon>
        <taxon>Toxicofera</taxon>
        <taxon>Serpentes</taxon>
        <taxon>Colubroidea</taxon>
        <taxon>Elapidae</taxon>
        <taxon>Hydrophiinae</taxon>
        <taxon>Notechis</taxon>
    </lineage>
</organism>
<evidence type="ECO:0000313" key="2">
    <source>
        <dbReference type="Proteomes" id="UP000504612"/>
    </source>
</evidence>
<name>A0A6J1UT80_9SAUR</name>
<dbReference type="Proteomes" id="UP000504612">
    <property type="component" value="Unplaced"/>
</dbReference>
<dbReference type="PANTHER" id="PTHR35679:SF1">
    <property type="entry name" value="RIKEN CDNA 4933402J07 GENE"/>
    <property type="match status" value="1"/>
</dbReference>
<sequence>MTERNWAPIGPVNWLDNKRAKALRVSNDREIFQLKKIRRSLDSMKMMNESLLLQEERKVKRWLRNQASLSPTSAYKAVYYKTSNYPGSSQDQTITDTHPISAKHSVDIPWSQFGDHLSNFVSFLRLPTKRRIYDRKHTNNPTPFSGMDLPTQTLSARNANAPRKSIPGSASPNKEIRKTSSRKPSDLESTISLQEAVALFPSLQRLLTKKEKLSISSPFFQNPSAGFNTLQKKLRNMLDKDREDENFKIPQSLPEIKPEEILSCRYLRLSQSNIETLLELCKESGIYIDLHPHMKESEIDASSVLSPNTQRAR</sequence>
<dbReference type="CTD" id="109310789"/>
<feature type="compositionally biased region" description="Basic and acidic residues" evidence="1">
    <location>
        <begin position="174"/>
        <end position="186"/>
    </location>
</feature>
<feature type="region of interest" description="Disordered" evidence="1">
    <location>
        <begin position="160"/>
        <end position="187"/>
    </location>
</feature>
<evidence type="ECO:0000256" key="1">
    <source>
        <dbReference type="SAM" id="MobiDB-lite"/>
    </source>
</evidence>
<dbReference type="InterPro" id="IPR029171">
    <property type="entry name" value="DUF4638"/>
</dbReference>
<dbReference type="RefSeq" id="XP_026531748.1">
    <property type="nucleotide sequence ID" value="XM_026675963.1"/>
</dbReference>
<dbReference type="PANTHER" id="PTHR35679">
    <property type="entry name" value="RIKEN CDNA 4933402J07 GENE"/>
    <property type="match status" value="1"/>
</dbReference>
<dbReference type="AlphaFoldDB" id="A0A6J1UT80"/>